<feature type="transmembrane region" description="Helical" evidence="6">
    <location>
        <begin position="341"/>
        <end position="360"/>
    </location>
</feature>
<keyword evidence="5 6" id="KW-0472">Membrane</keyword>
<evidence type="ECO:0000256" key="3">
    <source>
        <dbReference type="ARBA" id="ARBA00022960"/>
    </source>
</evidence>
<dbReference type="OrthoDB" id="9768187at2"/>
<feature type="transmembrane region" description="Helical" evidence="6">
    <location>
        <begin position="158"/>
        <end position="175"/>
    </location>
</feature>
<accession>A0A366MT11</accession>
<keyword evidence="2 6" id="KW-0812">Transmembrane</keyword>
<evidence type="ECO:0000256" key="2">
    <source>
        <dbReference type="ARBA" id="ARBA00022692"/>
    </source>
</evidence>
<evidence type="ECO:0000256" key="4">
    <source>
        <dbReference type="ARBA" id="ARBA00022989"/>
    </source>
</evidence>
<keyword evidence="4 6" id="KW-1133">Transmembrane helix</keyword>
<name>A0A366MT11_9BACT</name>
<gene>
    <name evidence="7" type="ORF">CRU91_04690</name>
</gene>
<dbReference type="Pfam" id="PF01098">
    <property type="entry name" value="FTSW_RODA_SPOVE"/>
    <property type="match status" value="1"/>
</dbReference>
<feature type="transmembrane region" description="Helical" evidence="6">
    <location>
        <begin position="12"/>
        <end position="31"/>
    </location>
</feature>
<dbReference type="GO" id="GO:0015648">
    <property type="term" value="F:lipid-linked peptidoglycan transporter activity"/>
    <property type="evidence" value="ECO:0007669"/>
    <property type="project" value="TreeGrafter"/>
</dbReference>
<proteinExistence type="predicted"/>
<comment type="caution">
    <text evidence="7">The sequence shown here is derived from an EMBL/GenBank/DDBJ whole genome shotgun (WGS) entry which is preliminary data.</text>
</comment>
<dbReference type="InterPro" id="IPR001182">
    <property type="entry name" value="FtsW/RodA"/>
</dbReference>
<sequence length="369" mass="42228">MRLLDKRIISHFDYLILLFISPLIILSYVLIEDVNEALANKQIFYYSVSLFIFFLVFMLPIRRNLRLVPILYWIGIILLLAVEFIGVTKLGAKRWIHIPIVDTTIQPSEIIKPIYILMLGYLIHHRPPPIGGYGLKDFGYFSIYIMIPFFLIAKEPDLGTALVMLLVGYGILFIIGVNWKIWLGIVAILSVIIPLSYNYIMKDYQKKRVHDFIVAEKPSYHVQQSIIAIGSGGLTGKDSNEATQTQLKFLPIATSDFIFAYLVERHGFLGALGLIFLYLLIIFHLFTINYFFKNDFVVKAFASGLALLIFLNMSVNILMVIGFAPVVGIPLPLFSYGGSSFLNFIVTFAILENLIAFRYMDIYNYERKM</sequence>
<comment type="subcellular location">
    <subcellularLocation>
        <location evidence="1">Membrane</location>
        <topology evidence="1">Multi-pass membrane protein</topology>
    </subcellularLocation>
</comment>
<dbReference type="GO" id="GO:0051301">
    <property type="term" value="P:cell division"/>
    <property type="evidence" value="ECO:0007669"/>
    <property type="project" value="InterPro"/>
</dbReference>
<keyword evidence="3" id="KW-0133">Cell shape</keyword>
<evidence type="ECO:0000313" key="7">
    <source>
        <dbReference type="EMBL" id="RBQ29385.1"/>
    </source>
</evidence>
<evidence type="ECO:0000256" key="5">
    <source>
        <dbReference type="ARBA" id="ARBA00023136"/>
    </source>
</evidence>
<dbReference type="AlphaFoldDB" id="A0A366MT11"/>
<dbReference type="GO" id="GO:0032153">
    <property type="term" value="C:cell division site"/>
    <property type="evidence" value="ECO:0007669"/>
    <property type="project" value="TreeGrafter"/>
</dbReference>
<dbReference type="GO" id="GO:0008360">
    <property type="term" value="P:regulation of cell shape"/>
    <property type="evidence" value="ECO:0007669"/>
    <property type="project" value="UniProtKB-KW"/>
</dbReference>
<dbReference type="EMBL" id="PDKB01000006">
    <property type="protein sequence ID" value="RBQ29385.1"/>
    <property type="molecule type" value="Genomic_DNA"/>
</dbReference>
<feature type="transmembrane region" description="Helical" evidence="6">
    <location>
        <begin position="269"/>
        <end position="292"/>
    </location>
</feature>
<feature type="transmembrane region" description="Helical" evidence="6">
    <location>
        <begin position="70"/>
        <end position="87"/>
    </location>
</feature>
<evidence type="ECO:0000256" key="1">
    <source>
        <dbReference type="ARBA" id="ARBA00004141"/>
    </source>
</evidence>
<evidence type="ECO:0000313" key="8">
    <source>
        <dbReference type="Proteomes" id="UP000252669"/>
    </source>
</evidence>
<dbReference type="Proteomes" id="UP000252669">
    <property type="component" value="Unassembled WGS sequence"/>
</dbReference>
<feature type="transmembrane region" description="Helical" evidence="6">
    <location>
        <begin position="181"/>
        <end position="200"/>
    </location>
</feature>
<dbReference type="PANTHER" id="PTHR30474:SF1">
    <property type="entry name" value="PEPTIDOGLYCAN GLYCOSYLTRANSFERASE MRDB"/>
    <property type="match status" value="1"/>
</dbReference>
<feature type="transmembrane region" description="Helical" evidence="6">
    <location>
        <begin position="130"/>
        <end position="151"/>
    </location>
</feature>
<organism evidence="7 8">
    <name type="scientific">Aliarcobacter vitoriensis</name>
    <dbReference type="NCBI Taxonomy" id="2011099"/>
    <lineage>
        <taxon>Bacteria</taxon>
        <taxon>Pseudomonadati</taxon>
        <taxon>Campylobacterota</taxon>
        <taxon>Epsilonproteobacteria</taxon>
        <taxon>Campylobacterales</taxon>
        <taxon>Arcobacteraceae</taxon>
        <taxon>Aliarcobacter</taxon>
    </lineage>
</organism>
<feature type="transmembrane region" description="Helical" evidence="6">
    <location>
        <begin position="43"/>
        <end position="61"/>
    </location>
</feature>
<evidence type="ECO:0000256" key="6">
    <source>
        <dbReference type="SAM" id="Phobius"/>
    </source>
</evidence>
<dbReference type="RefSeq" id="WP_113893895.1">
    <property type="nucleotide sequence ID" value="NZ_JANJGA010000006.1"/>
</dbReference>
<dbReference type="PANTHER" id="PTHR30474">
    <property type="entry name" value="CELL CYCLE PROTEIN"/>
    <property type="match status" value="1"/>
</dbReference>
<dbReference type="GO" id="GO:0005886">
    <property type="term" value="C:plasma membrane"/>
    <property type="evidence" value="ECO:0007669"/>
    <property type="project" value="TreeGrafter"/>
</dbReference>
<keyword evidence="8" id="KW-1185">Reference proteome</keyword>
<protein>
    <submittedName>
        <fullName evidence="7">Rod shape-determining protein RodA</fullName>
    </submittedName>
</protein>
<reference evidence="7 8" key="1">
    <citation type="submission" date="2017-10" db="EMBL/GenBank/DDBJ databases">
        <title>Genomics of the genus Arcobacter.</title>
        <authorList>
            <person name="Perez-Cataluna A."/>
            <person name="Figueras M.J."/>
        </authorList>
    </citation>
    <scope>NUCLEOTIDE SEQUENCE [LARGE SCALE GENOMIC DNA]</scope>
    <source>
        <strain evidence="7 8">CECT 9230</strain>
    </source>
</reference>
<feature type="transmembrane region" description="Helical" evidence="6">
    <location>
        <begin position="304"/>
        <end position="329"/>
    </location>
</feature>